<dbReference type="STRING" id="1313304.CALK_0245"/>
<dbReference type="AlphaFoldDB" id="U7D800"/>
<dbReference type="EMBL" id="ASJR01000002">
    <property type="protein sequence ID" value="ERP39080.1"/>
    <property type="molecule type" value="Genomic_DNA"/>
</dbReference>
<name>U7D800_9BACT</name>
<feature type="domain" description="Cadherin" evidence="1">
    <location>
        <begin position="139"/>
        <end position="255"/>
    </location>
</feature>
<reference evidence="2 3" key="1">
    <citation type="journal article" date="2013" name="Environ. Microbiol.">
        <title>Genome analysis of Chitinivibrio alkaliphilus gen. nov., sp. nov., a novel extremely haloalkaliphilic anaerobic chitinolytic bacterium from the candidate phylum Termite Group 3.</title>
        <authorList>
            <person name="Sorokin D.Y."/>
            <person name="Gumerov V.M."/>
            <person name="Rakitin A.L."/>
            <person name="Beletsky A.V."/>
            <person name="Damste J.S."/>
            <person name="Muyzer G."/>
            <person name="Mardanov A.V."/>
            <person name="Ravin N.V."/>
        </authorList>
    </citation>
    <scope>NUCLEOTIDE SEQUENCE [LARGE SCALE GENOMIC DNA]</scope>
    <source>
        <strain evidence="2 3">ACht1</strain>
    </source>
</reference>
<accession>U7D800</accession>
<evidence type="ECO:0000313" key="3">
    <source>
        <dbReference type="Proteomes" id="UP000017148"/>
    </source>
</evidence>
<gene>
    <name evidence="2" type="ORF">CALK_0245</name>
</gene>
<proteinExistence type="predicted"/>
<organism evidence="2 3">
    <name type="scientific">Chitinivibrio alkaliphilus ACht1</name>
    <dbReference type="NCBI Taxonomy" id="1313304"/>
    <lineage>
        <taxon>Bacteria</taxon>
        <taxon>Pseudomonadati</taxon>
        <taxon>Fibrobacterota</taxon>
        <taxon>Chitinivibrionia</taxon>
        <taxon>Chitinivibrionales</taxon>
        <taxon>Chitinivibrionaceae</taxon>
        <taxon>Chitinivibrio</taxon>
    </lineage>
</organism>
<keyword evidence="3" id="KW-1185">Reference proteome</keyword>
<dbReference type="GO" id="GO:0016020">
    <property type="term" value="C:membrane"/>
    <property type="evidence" value="ECO:0007669"/>
    <property type="project" value="InterPro"/>
</dbReference>
<protein>
    <recommendedName>
        <fullName evidence="1">Cadherin domain-containing protein</fullName>
    </recommendedName>
</protein>
<sequence>MIAMVVLGIAITITTSTILHIAQQGDDTKVSNYGYMLTKEKLMEYTRDGAPSRSVGTYEDTQEREGIRYTREAEVTTEQTVIVTTTWAVNGRKDSVVLRGRLRGSPCPDIGNNSPPESLTVYHGVAGDSHFTLEDGESADDSVRFFVAEGDSLSQNTRLATLVGHDPDIEEGDRLSFHLDDTEGDNAFFRITRDELYPAQPLDTGEYTLFIEVRDCFDETLTAEMTILVEQEFSFSITVPDVSIHEHYPDTSPYYDTFAYADPDSREVVQAELTGGSIAFSDLDTIELIEDGGGIFAITDEGLVYIQEGREKDLDYDTGTQNYTLRVTAEYDETNTASAFFTVSLKDVNEPPTGGTLSNVRVPKIPVGTGFTPSVGILRAEDPDRDESHTFEITSGSNVEITNDSILRFIGSDDESPESVTIEVTDRHNVDSDTFLGTVFTETVTVNLKRKDHSWFRNTDNVPVFNDNFEWASAELGDLVRHGERIYEVVNTDGAAWGQISSANFEKRFDVPEESE</sequence>
<comment type="caution">
    <text evidence="2">The sequence shown here is derived from an EMBL/GenBank/DDBJ whole genome shotgun (WGS) entry which is preliminary data.</text>
</comment>
<dbReference type="Proteomes" id="UP000017148">
    <property type="component" value="Unassembled WGS sequence"/>
</dbReference>
<feature type="domain" description="Cadherin" evidence="1">
    <location>
        <begin position="262"/>
        <end position="354"/>
    </location>
</feature>
<dbReference type="Gene3D" id="2.60.40.60">
    <property type="entry name" value="Cadherins"/>
    <property type="match status" value="1"/>
</dbReference>
<dbReference type="InterPro" id="IPR002126">
    <property type="entry name" value="Cadherin-like_dom"/>
</dbReference>
<dbReference type="GO" id="GO:0007156">
    <property type="term" value="P:homophilic cell adhesion via plasma membrane adhesion molecules"/>
    <property type="evidence" value="ECO:0007669"/>
    <property type="project" value="InterPro"/>
</dbReference>
<evidence type="ECO:0000313" key="2">
    <source>
        <dbReference type="EMBL" id="ERP39080.1"/>
    </source>
</evidence>
<evidence type="ECO:0000259" key="1">
    <source>
        <dbReference type="PROSITE" id="PS50268"/>
    </source>
</evidence>
<dbReference type="GO" id="GO:0005509">
    <property type="term" value="F:calcium ion binding"/>
    <property type="evidence" value="ECO:0007669"/>
    <property type="project" value="InterPro"/>
</dbReference>
<dbReference type="PROSITE" id="PS50268">
    <property type="entry name" value="CADHERIN_2"/>
    <property type="match status" value="2"/>
</dbReference>